<gene>
    <name evidence="1" type="ordered locus">Noc_1335</name>
</gene>
<dbReference type="InterPro" id="IPR036397">
    <property type="entry name" value="RNaseH_sf"/>
</dbReference>
<protein>
    <recommendedName>
        <fullName evidence="3">Tc1-like transposase DDE domain-containing protein</fullName>
    </recommendedName>
</protein>
<organism evidence="1 2">
    <name type="scientific">Nitrosococcus oceani (strain ATCC 19707 / BCRC 17464 / JCM 30415 / NCIMB 11848 / C-107)</name>
    <dbReference type="NCBI Taxonomy" id="323261"/>
    <lineage>
        <taxon>Bacteria</taxon>
        <taxon>Pseudomonadati</taxon>
        <taxon>Pseudomonadota</taxon>
        <taxon>Gammaproteobacteria</taxon>
        <taxon>Chromatiales</taxon>
        <taxon>Chromatiaceae</taxon>
        <taxon>Nitrosococcus</taxon>
    </lineage>
</organism>
<dbReference type="AlphaFoldDB" id="Q3JBG5"/>
<evidence type="ECO:0008006" key="3">
    <source>
        <dbReference type="Google" id="ProtNLM"/>
    </source>
</evidence>
<keyword evidence="2" id="KW-1185">Reference proteome</keyword>
<dbReference type="GO" id="GO:0003676">
    <property type="term" value="F:nucleic acid binding"/>
    <property type="evidence" value="ECO:0007669"/>
    <property type="project" value="InterPro"/>
</dbReference>
<dbReference type="HOGENOM" id="CLU_2274381_0_0_6"/>
<evidence type="ECO:0000313" key="1">
    <source>
        <dbReference type="EMBL" id="ABA57831.1"/>
    </source>
</evidence>
<dbReference type="RefSeq" id="WP_002811695.1">
    <property type="nucleotide sequence ID" value="NC_007484.1"/>
</dbReference>
<dbReference type="EMBL" id="CP000127">
    <property type="protein sequence ID" value="ABA57831.1"/>
    <property type="molecule type" value="Genomic_DNA"/>
</dbReference>
<dbReference type="eggNOG" id="COG3335">
    <property type="taxonomic scope" value="Bacteria"/>
</dbReference>
<reference evidence="2" key="1">
    <citation type="journal article" date="2006" name="Appl. Environ. Microbiol.">
        <title>Complete genome sequence of the marine, chemolithoautotrophic, ammonia-oxidizing bacterium Nitrosococcus oceani ATCC 19707.</title>
        <authorList>
            <person name="Klotz M.G."/>
            <person name="Arp D.J."/>
            <person name="Chain P.S.G."/>
            <person name="El-Sheikh A.F."/>
            <person name="Hauser L.J."/>
            <person name="Hommes N.G."/>
            <person name="Larimer F.W."/>
            <person name="Malfatti S.A."/>
            <person name="Norton J.M."/>
            <person name="Poret-Peterson A.T."/>
            <person name="Vergez L.M."/>
            <person name="Ward B.B."/>
        </authorList>
    </citation>
    <scope>NUCLEOTIDE SEQUENCE [LARGE SCALE GENOMIC DNA]</scope>
    <source>
        <strain evidence="2">ATCC 19707 / BCRC 17464 / NCIMB 11848 / C-107</strain>
    </source>
</reference>
<name>Q3JBG5_NITOC</name>
<dbReference type="KEGG" id="noc:Noc_1335"/>
<dbReference type="Gene3D" id="3.30.420.10">
    <property type="entry name" value="Ribonuclease H-like superfamily/Ribonuclease H"/>
    <property type="match status" value="1"/>
</dbReference>
<proteinExistence type="predicted"/>
<accession>Q3JBG5</accession>
<dbReference type="InParanoid" id="Q3JBG5"/>
<evidence type="ECO:0000313" key="2">
    <source>
        <dbReference type="Proteomes" id="UP000006838"/>
    </source>
</evidence>
<dbReference type="Proteomes" id="UP000006838">
    <property type="component" value="Chromosome"/>
</dbReference>
<sequence>MILPGAKLQWQFKAFYLYGAVEPLSGERFFLECSHHYSPELNPIERLWQHMKEQLSWVLFSTLDSLQQSVTDILHELTPRIIRSLIAYPFILSAFKYLEKWY</sequence>